<protein>
    <submittedName>
        <fullName evidence="2">Helix-turn-helix transcriptional regulator</fullName>
    </submittedName>
</protein>
<comment type="caution">
    <text evidence="2">The sequence shown here is derived from an EMBL/GenBank/DDBJ whole genome shotgun (WGS) entry which is preliminary data.</text>
</comment>
<dbReference type="EMBL" id="JAFMPY010000038">
    <property type="protein sequence ID" value="MBO0906334.1"/>
    <property type="molecule type" value="Genomic_DNA"/>
</dbReference>
<dbReference type="Gene3D" id="1.10.10.10">
    <property type="entry name" value="Winged helix-like DNA-binding domain superfamily/Winged helix DNA-binding domain"/>
    <property type="match status" value="1"/>
</dbReference>
<organism evidence="2 3">
    <name type="scientific">Jiella sonneratiae</name>
    <dbReference type="NCBI Taxonomy" id="2816856"/>
    <lineage>
        <taxon>Bacteria</taxon>
        <taxon>Pseudomonadati</taxon>
        <taxon>Pseudomonadota</taxon>
        <taxon>Alphaproteobacteria</taxon>
        <taxon>Hyphomicrobiales</taxon>
        <taxon>Aurantimonadaceae</taxon>
        <taxon>Jiella</taxon>
    </lineage>
</organism>
<dbReference type="Proteomes" id="UP000664288">
    <property type="component" value="Unassembled WGS sequence"/>
</dbReference>
<evidence type="ECO:0000313" key="2">
    <source>
        <dbReference type="EMBL" id="MBO0906334.1"/>
    </source>
</evidence>
<feature type="domain" description="HTH luxR-type" evidence="1">
    <location>
        <begin position="290"/>
        <end position="355"/>
    </location>
</feature>
<accession>A0ABS3J9H9</accession>
<keyword evidence="3" id="KW-1185">Reference proteome</keyword>
<dbReference type="RefSeq" id="WP_207352966.1">
    <property type="nucleotide sequence ID" value="NZ_JAFMPY010000038.1"/>
</dbReference>
<dbReference type="InterPro" id="IPR036388">
    <property type="entry name" value="WH-like_DNA-bd_sf"/>
</dbReference>
<evidence type="ECO:0000313" key="3">
    <source>
        <dbReference type="Proteomes" id="UP000664288"/>
    </source>
</evidence>
<dbReference type="SUPFAM" id="SSF46894">
    <property type="entry name" value="C-terminal effector domain of the bipartite response regulators"/>
    <property type="match status" value="1"/>
</dbReference>
<evidence type="ECO:0000259" key="1">
    <source>
        <dbReference type="PROSITE" id="PS50043"/>
    </source>
</evidence>
<proteinExistence type="predicted"/>
<gene>
    <name evidence="2" type="ORF">J1C47_22010</name>
</gene>
<dbReference type="PROSITE" id="PS50043">
    <property type="entry name" value="HTH_LUXR_2"/>
    <property type="match status" value="1"/>
</dbReference>
<dbReference type="InterPro" id="IPR000792">
    <property type="entry name" value="Tscrpt_reg_LuxR_C"/>
</dbReference>
<sequence length="359" mass="38590">MQAIVEGIYEAALVPSKWNEVLGRIAEVSSCDSGAMLIIDRRLPPMFAATDNISEILGRFAETPQWYDNTRLNRMMRRNHAGFLEITEFTTDEDRAREPEFEEIKRRADFRQQIGSGVVMPGGETVLFTFERGRTANDFNRLELAWFDSLRPHLARAGLLAVNAQMDRARATIAAFQSLGIPTAIVGGRGLALLSNAAFEALAPAIEIGGMNRVHLAAAGAESLLQLALEKVAKGHTAIQSIALPREDRPGLVLHVLPLAGNARDLHAQGLAMLIASGFDADANIATNAVLRGLFDLSAVEAAVAADIARGRSLSQIAKQRGVAVSTVRTQLGHIMGKTGTARQAELVALLKGTSVPIS</sequence>
<dbReference type="SMART" id="SM00421">
    <property type="entry name" value="HTH_LUXR"/>
    <property type="match status" value="1"/>
</dbReference>
<name>A0ABS3J9H9_9HYPH</name>
<reference evidence="2 3" key="1">
    <citation type="submission" date="2021-03" db="EMBL/GenBank/DDBJ databases">
        <title>Whole genome sequence of Jiella sp. MQZ13P-4.</title>
        <authorList>
            <person name="Tuo L."/>
        </authorList>
    </citation>
    <scope>NUCLEOTIDE SEQUENCE [LARGE SCALE GENOMIC DNA]</scope>
    <source>
        <strain evidence="2 3">MQZ13P-4</strain>
    </source>
</reference>
<dbReference type="InterPro" id="IPR016032">
    <property type="entry name" value="Sig_transdc_resp-reg_C-effctor"/>
</dbReference>